<dbReference type="GO" id="GO:0050308">
    <property type="term" value="F:sugar-phosphatase activity"/>
    <property type="evidence" value="ECO:0007669"/>
    <property type="project" value="TreeGrafter"/>
</dbReference>
<dbReference type="STRING" id="861299.J421_2521"/>
<dbReference type="SUPFAM" id="SSF56784">
    <property type="entry name" value="HAD-like"/>
    <property type="match status" value="1"/>
</dbReference>
<dbReference type="InParanoid" id="W0RKU2"/>
<dbReference type="HOGENOM" id="CLU_1159757_0_0_0"/>
<dbReference type="Gene3D" id="1.10.150.240">
    <property type="entry name" value="Putative phosphatase, domain 2"/>
    <property type="match status" value="1"/>
</dbReference>
<dbReference type="Pfam" id="PF00702">
    <property type="entry name" value="Hydrolase"/>
    <property type="match status" value="1"/>
</dbReference>
<dbReference type="InterPro" id="IPR036412">
    <property type="entry name" value="HAD-like_sf"/>
</dbReference>
<dbReference type="EMBL" id="CP007128">
    <property type="protein sequence ID" value="AHG90058.1"/>
    <property type="molecule type" value="Genomic_DNA"/>
</dbReference>
<protein>
    <submittedName>
        <fullName evidence="1">HAD family hydrolase</fullName>
    </submittedName>
</protein>
<sequence>MRADRPGPAALLLELEGVLADTVAARRAALADALAGRGLALPDDLLARAADGRAPAVAAARAAELLAREPGAPGLDAVDVDLVALAATRSFADRAAHGVSLVPGARDAIDALADVVTLAIVTRAPARLADDVLALAKLDGIVRVVVAAEHVAAPKPSPAAHLRALARLARIGPLAPERVVAIEDGPDGIAAAAAAGVLALGVCRGAPDARERGVWVASAEALTYDALVELVVTRGVRGT</sequence>
<dbReference type="eggNOG" id="COG0637">
    <property type="taxonomic scope" value="Bacteria"/>
</dbReference>
<dbReference type="Proteomes" id="UP000019151">
    <property type="component" value="Chromosome"/>
</dbReference>
<dbReference type="InterPro" id="IPR051806">
    <property type="entry name" value="HAD-like_SPP"/>
</dbReference>
<evidence type="ECO:0000313" key="1">
    <source>
        <dbReference type="EMBL" id="AHG90058.1"/>
    </source>
</evidence>
<dbReference type="RefSeq" id="WP_025411533.1">
    <property type="nucleotide sequence ID" value="NZ_CP007128.1"/>
</dbReference>
<gene>
    <name evidence="1" type="ORF">J421_2521</name>
</gene>
<proteinExistence type="predicted"/>
<reference evidence="1 2" key="1">
    <citation type="journal article" date="2014" name="Genome Announc.">
        <title>Genome Sequence and Methylome of Soil Bacterium Gemmatirosa kalamazoonensis KBS708T, a Member of the Rarely Cultivated Gemmatimonadetes Phylum.</title>
        <authorList>
            <person name="Debruyn J.M."/>
            <person name="Radosevich M."/>
            <person name="Wommack K.E."/>
            <person name="Polson S.W."/>
            <person name="Hauser L.J."/>
            <person name="Fawaz M.N."/>
            <person name="Korlach J."/>
            <person name="Tsai Y.C."/>
        </authorList>
    </citation>
    <scope>NUCLEOTIDE SEQUENCE [LARGE SCALE GENOMIC DNA]</scope>
    <source>
        <strain evidence="1 2">KBS708</strain>
    </source>
</reference>
<dbReference type="InterPro" id="IPR023198">
    <property type="entry name" value="PGP-like_dom2"/>
</dbReference>
<dbReference type="Gene3D" id="3.40.50.1000">
    <property type="entry name" value="HAD superfamily/HAD-like"/>
    <property type="match status" value="1"/>
</dbReference>
<keyword evidence="1" id="KW-0378">Hydrolase</keyword>
<dbReference type="AlphaFoldDB" id="W0RKU2"/>
<dbReference type="KEGG" id="gba:J421_2521"/>
<evidence type="ECO:0000313" key="2">
    <source>
        <dbReference type="Proteomes" id="UP000019151"/>
    </source>
</evidence>
<keyword evidence="2" id="KW-1185">Reference proteome</keyword>
<dbReference type="InterPro" id="IPR023214">
    <property type="entry name" value="HAD_sf"/>
</dbReference>
<organism evidence="1 2">
    <name type="scientific">Gemmatirosa kalamazoonensis</name>
    <dbReference type="NCBI Taxonomy" id="861299"/>
    <lineage>
        <taxon>Bacteria</taxon>
        <taxon>Pseudomonadati</taxon>
        <taxon>Gemmatimonadota</taxon>
        <taxon>Gemmatimonadia</taxon>
        <taxon>Gemmatimonadales</taxon>
        <taxon>Gemmatimonadaceae</taxon>
        <taxon>Gemmatirosa</taxon>
    </lineage>
</organism>
<dbReference type="PANTHER" id="PTHR43481:SF4">
    <property type="entry name" value="GLYCEROL-1-PHOSPHATE PHOSPHOHYDROLASE 1-RELATED"/>
    <property type="match status" value="1"/>
</dbReference>
<accession>W0RKU2</accession>
<dbReference type="PANTHER" id="PTHR43481">
    <property type="entry name" value="FRUCTOSE-1-PHOSPHATE PHOSPHATASE"/>
    <property type="match status" value="1"/>
</dbReference>
<name>W0RKU2_9BACT</name>